<dbReference type="STRING" id="1073327.SAMN04488108_2006"/>
<gene>
    <name evidence="1" type="ORF">SAMN04488108_2006</name>
</gene>
<sequence>MSRLLIHRQILDLNYSDAIQARTDLAHWGEKFQTQLQPIIEEVLEEVDIPDQTIRIDKLEINLGRINSKLDPDLLRNRLREELKTLILRRYPELSTSKIKKEGPQFIQKDNFDQNKEVELLIYLLEFGRKPWWSDQSSQSTLKSIFRKLIQEKNQAFKSWIEKKKLSENAVSRLSKHISHKDLINFLSWFNPQKVELIESLFKSFKTTLVPSFSSSKELDSIFIKAVLEAIFLEKSHLNSFSKTLDSLILSNPSKPNSSELNDLILTFLAEVKSKKIDQKAIEKVWLEWSQTPIYEGSKISQKPKIQFLEKSESDLFIQLARTVLIKSHSVEESIKSKEKDLYRSKDQLEQDETFPISNAGLVLTAPFLPYFFEGLNLTKEKEFASDGAQNRAALLLQSLLDESNQFEESDLLLNKILCGIPCSKVIEVKFEPTDLEKEEMKNLLDTLAQRWKALKTSSGKSISKGFFHREGSLRKVEKGFQLIIPRTSIDILLNQLPWGISIIKHPWMEETLFTEW</sequence>
<organism evidence="1 2">
    <name type="scientific">Algoriphagus zhangzhouensis</name>
    <dbReference type="NCBI Taxonomy" id="1073327"/>
    <lineage>
        <taxon>Bacteria</taxon>
        <taxon>Pseudomonadati</taxon>
        <taxon>Bacteroidota</taxon>
        <taxon>Cytophagia</taxon>
        <taxon>Cytophagales</taxon>
        <taxon>Cyclobacteriaceae</taxon>
        <taxon>Algoriphagus</taxon>
    </lineage>
</organism>
<protein>
    <submittedName>
        <fullName evidence="1">Uncharacterized protein</fullName>
    </submittedName>
</protein>
<dbReference type="OrthoDB" id="1488184at2"/>
<dbReference type="InterPro" id="IPR045538">
    <property type="entry name" value="CIS_TMP"/>
</dbReference>
<name>A0A1M7ZBH8_9BACT</name>
<reference evidence="2" key="1">
    <citation type="submission" date="2016-12" db="EMBL/GenBank/DDBJ databases">
        <authorList>
            <person name="Varghese N."/>
            <person name="Submissions S."/>
        </authorList>
    </citation>
    <scope>NUCLEOTIDE SEQUENCE [LARGE SCALE GENOMIC DNA]</scope>
    <source>
        <strain evidence="2">DSM 25035</strain>
    </source>
</reference>
<dbReference type="RefSeq" id="WP_073571624.1">
    <property type="nucleotide sequence ID" value="NZ_FRXN01000002.1"/>
</dbReference>
<dbReference type="EMBL" id="FRXN01000002">
    <property type="protein sequence ID" value="SHO62234.1"/>
    <property type="molecule type" value="Genomic_DNA"/>
</dbReference>
<keyword evidence="2" id="KW-1185">Reference proteome</keyword>
<evidence type="ECO:0000313" key="2">
    <source>
        <dbReference type="Proteomes" id="UP000184609"/>
    </source>
</evidence>
<dbReference type="Pfam" id="PF19268">
    <property type="entry name" value="CIS_TMP"/>
    <property type="match status" value="1"/>
</dbReference>
<accession>A0A1M7ZBH8</accession>
<evidence type="ECO:0000313" key="1">
    <source>
        <dbReference type="EMBL" id="SHO62234.1"/>
    </source>
</evidence>
<dbReference type="AlphaFoldDB" id="A0A1M7ZBH8"/>
<dbReference type="Proteomes" id="UP000184609">
    <property type="component" value="Unassembled WGS sequence"/>
</dbReference>
<proteinExistence type="predicted"/>